<dbReference type="EMBL" id="JACCJC010000014">
    <property type="protein sequence ID" value="KAF6237559.1"/>
    <property type="molecule type" value="Genomic_DNA"/>
</dbReference>
<gene>
    <name evidence="1" type="ORF">HO173_004449</name>
</gene>
<keyword evidence="2" id="KW-1185">Reference proteome</keyword>
<dbReference type="RefSeq" id="XP_037166883.1">
    <property type="nucleotide sequence ID" value="XM_037306373.1"/>
</dbReference>
<organism evidence="1 2">
    <name type="scientific">Letharia columbiana</name>
    <dbReference type="NCBI Taxonomy" id="112416"/>
    <lineage>
        <taxon>Eukaryota</taxon>
        <taxon>Fungi</taxon>
        <taxon>Dikarya</taxon>
        <taxon>Ascomycota</taxon>
        <taxon>Pezizomycotina</taxon>
        <taxon>Lecanoromycetes</taxon>
        <taxon>OSLEUM clade</taxon>
        <taxon>Lecanoromycetidae</taxon>
        <taxon>Lecanorales</taxon>
        <taxon>Lecanorineae</taxon>
        <taxon>Parmeliaceae</taxon>
        <taxon>Letharia</taxon>
    </lineage>
</organism>
<dbReference type="GeneID" id="59286114"/>
<evidence type="ECO:0000313" key="2">
    <source>
        <dbReference type="Proteomes" id="UP000578531"/>
    </source>
</evidence>
<protein>
    <submittedName>
        <fullName evidence="1">Uncharacterized protein</fullName>
    </submittedName>
</protein>
<dbReference type="Proteomes" id="UP000578531">
    <property type="component" value="Unassembled WGS sequence"/>
</dbReference>
<comment type="caution">
    <text evidence="1">The sequence shown here is derived from an EMBL/GenBank/DDBJ whole genome shotgun (WGS) entry which is preliminary data.</text>
</comment>
<evidence type="ECO:0000313" key="1">
    <source>
        <dbReference type="EMBL" id="KAF6237559.1"/>
    </source>
</evidence>
<sequence>MRLCLHTSTATELTVNEIALSQAPIISNHSNFKQVKCIYACVESTKSWFEVFFTILPIDYIVFPFSIFSQLVHSLVTLHRLSTLNDPAWDKKGAQETADLLLILGQVINNMDQVATFPRLDNNGSTEGDIFSPTAKKFRSIRHDQEEKLGPDSYMVSTISTLQDADVAPLPEGFPVGFPNNDWMMDFLLAPNYFSL</sequence>
<name>A0A8H6L6K8_9LECA</name>
<accession>A0A8H6L6K8</accession>
<reference evidence="1 2" key="1">
    <citation type="journal article" date="2020" name="Genomics">
        <title>Complete, high-quality genomes from long-read metagenomic sequencing of two wolf lichen thalli reveals enigmatic genome architecture.</title>
        <authorList>
            <person name="McKenzie S.K."/>
            <person name="Walston R.F."/>
            <person name="Allen J.L."/>
        </authorList>
    </citation>
    <scope>NUCLEOTIDE SEQUENCE [LARGE SCALE GENOMIC DNA]</scope>
    <source>
        <strain evidence="1">WasteWater2</strain>
    </source>
</reference>
<dbReference type="OrthoDB" id="1600564at2759"/>
<dbReference type="AlphaFoldDB" id="A0A8H6L6K8"/>
<proteinExistence type="predicted"/>